<dbReference type="Gene3D" id="1.10.357.10">
    <property type="entry name" value="Tetracycline Repressor, domain 2"/>
    <property type="match status" value="1"/>
</dbReference>
<accession>A0A7W9PV95</accession>
<dbReference type="PANTHER" id="PTHR47506:SF3">
    <property type="entry name" value="HTH-TYPE TRANSCRIPTIONAL REGULATOR LMRA"/>
    <property type="match status" value="1"/>
</dbReference>
<feature type="DNA-binding region" description="H-T-H motif" evidence="4">
    <location>
        <begin position="83"/>
        <end position="102"/>
    </location>
</feature>
<protein>
    <submittedName>
        <fullName evidence="6">AcrR family transcriptional regulator</fullName>
    </submittedName>
</protein>
<dbReference type="AlphaFoldDB" id="A0A7W9PV95"/>
<dbReference type="InterPro" id="IPR054156">
    <property type="entry name" value="YxaF_TetR_C"/>
</dbReference>
<dbReference type="Pfam" id="PF00440">
    <property type="entry name" value="TetR_N"/>
    <property type="match status" value="1"/>
</dbReference>
<organism evidence="6 7">
    <name type="scientific">Streptomyces echinatus</name>
    <dbReference type="NCBI Taxonomy" id="67293"/>
    <lineage>
        <taxon>Bacteria</taxon>
        <taxon>Bacillati</taxon>
        <taxon>Actinomycetota</taxon>
        <taxon>Actinomycetes</taxon>
        <taxon>Kitasatosporales</taxon>
        <taxon>Streptomycetaceae</taxon>
        <taxon>Streptomyces</taxon>
    </lineage>
</organism>
<evidence type="ECO:0000256" key="2">
    <source>
        <dbReference type="ARBA" id="ARBA00023125"/>
    </source>
</evidence>
<dbReference type="InterPro" id="IPR001647">
    <property type="entry name" value="HTH_TetR"/>
</dbReference>
<dbReference type="EMBL" id="JACHJK010000006">
    <property type="protein sequence ID" value="MBB5928299.1"/>
    <property type="molecule type" value="Genomic_DNA"/>
</dbReference>
<evidence type="ECO:0000256" key="3">
    <source>
        <dbReference type="ARBA" id="ARBA00023163"/>
    </source>
</evidence>
<evidence type="ECO:0000256" key="4">
    <source>
        <dbReference type="PROSITE-ProRule" id="PRU00335"/>
    </source>
</evidence>
<reference evidence="6 7" key="1">
    <citation type="submission" date="2020-08" db="EMBL/GenBank/DDBJ databases">
        <title>Genomic Encyclopedia of Type Strains, Phase III (KMG-III): the genomes of soil and plant-associated and newly described type strains.</title>
        <authorList>
            <person name="Whitman W."/>
        </authorList>
    </citation>
    <scope>NUCLEOTIDE SEQUENCE [LARGE SCALE GENOMIC DNA]</scope>
    <source>
        <strain evidence="6 7">CECT 3313</strain>
    </source>
</reference>
<keyword evidence="1" id="KW-0805">Transcription regulation</keyword>
<dbReference type="Proteomes" id="UP000585836">
    <property type="component" value="Unassembled WGS sequence"/>
</dbReference>
<dbReference type="GO" id="GO:0003677">
    <property type="term" value="F:DNA binding"/>
    <property type="evidence" value="ECO:0007669"/>
    <property type="project" value="UniProtKB-UniRule"/>
</dbReference>
<dbReference type="Pfam" id="PF21993">
    <property type="entry name" value="TetR_C_13_2"/>
    <property type="match status" value="1"/>
</dbReference>
<dbReference type="InterPro" id="IPR036271">
    <property type="entry name" value="Tet_transcr_reg_TetR-rel_C_sf"/>
</dbReference>
<keyword evidence="2 4" id="KW-0238">DNA-binding</keyword>
<comment type="caution">
    <text evidence="6">The sequence shown here is derived from an EMBL/GenBank/DDBJ whole genome shotgun (WGS) entry which is preliminary data.</text>
</comment>
<evidence type="ECO:0000259" key="5">
    <source>
        <dbReference type="PROSITE" id="PS50977"/>
    </source>
</evidence>
<dbReference type="SUPFAM" id="SSF48498">
    <property type="entry name" value="Tetracyclin repressor-like, C-terminal domain"/>
    <property type="match status" value="1"/>
</dbReference>
<dbReference type="RefSeq" id="WP_225817516.1">
    <property type="nucleotide sequence ID" value="NZ_BAAAWF010000051.1"/>
</dbReference>
<dbReference type="InterPro" id="IPR009057">
    <property type="entry name" value="Homeodomain-like_sf"/>
</dbReference>
<dbReference type="PROSITE" id="PS50977">
    <property type="entry name" value="HTH_TETR_2"/>
    <property type="match status" value="1"/>
</dbReference>
<dbReference type="SUPFAM" id="SSF46689">
    <property type="entry name" value="Homeodomain-like"/>
    <property type="match status" value="1"/>
</dbReference>
<evidence type="ECO:0000313" key="7">
    <source>
        <dbReference type="Proteomes" id="UP000585836"/>
    </source>
</evidence>
<feature type="domain" description="HTH tetR-type" evidence="5">
    <location>
        <begin position="60"/>
        <end position="120"/>
    </location>
</feature>
<sequence>MVCRICMCMWPSGAIGTDSMIAGTCSCMFYGIHLKLLIGRPFGGPYGHGEAGEQMSPRKSESRDRMVLSAAALLREYGASATSIDRVLAHSGAPRGSVYHHFPGGRAQLIEEALALAADFLTGLIDTAMQVDDPVAAVDAFFRLWRDRLVESGFRAGCPIVAVAVETNDDAPQLARSAAAVFARWQEALAAFLVRHGLTEERSRRLGAFMIAAVEGAVIMCRAERSTAPIEAAAAEIHDLLLHALRDRPGAGSGPRP</sequence>
<keyword evidence="7" id="KW-1185">Reference proteome</keyword>
<keyword evidence="3" id="KW-0804">Transcription</keyword>
<proteinExistence type="predicted"/>
<dbReference type="PANTHER" id="PTHR47506">
    <property type="entry name" value="TRANSCRIPTIONAL REGULATORY PROTEIN"/>
    <property type="match status" value="1"/>
</dbReference>
<gene>
    <name evidence="6" type="ORF">FHS34_003768</name>
</gene>
<evidence type="ECO:0000313" key="6">
    <source>
        <dbReference type="EMBL" id="MBB5928299.1"/>
    </source>
</evidence>
<evidence type="ECO:0000256" key="1">
    <source>
        <dbReference type="ARBA" id="ARBA00023015"/>
    </source>
</evidence>
<name>A0A7W9PV95_9ACTN</name>